<gene>
    <name evidence="1" type="ORF">H8B21_12010</name>
</gene>
<dbReference type="EMBL" id="JACNYL010000003">
    <property type="protein sequence ID" value="MBD1422295.1"/>
    <property type="molecule type" value="Genomic_DNA"/>
</dbReference>
<name>A0ABR7XSZ2_9SPHI</name>
<reference evidence="1 2" key="1">
    <citation type="submission" date="2020-08" db="EMBL/GenBank/DDBJ databases">
        <title>Sphingobacterium sp. DN00404 isolated from aquaculture water.</title>
        <authorList>
            <person name="Zhang M."/>
        </authorList>
    </citation>
    <scope>NUCLEOTIDE SEQUENCE [LARGE SCALE GENOMIC DNA]</scope>
    <source>
        <strain evidence="1 2">KCTC 42746</strain>
    </source>
</reference>
<evidence type="ECO:0000313" key="2">
    <source>
        <dbReference type="Proteomes" id="UP000651112"/>
    </source>
</evidence>
<dbReference type="Proteomes" id="UP000651112">
    <property type="component" value="Unassembled WGS sequence"/>
</dbReference>
<evidence type="ECO:0000313" key="1">
    <source>
        <dbReference type="EMBL" id="MBD1422295.1"/>
    </source>
</evidence>
<dbReference type="RefSeq" id="WP_190314037.1">
    <property type="nucleotide sequence ID" value="NZ_JACNYL010000003.1"/>
</dbReference>
<protein>
    <submittedName>
        <fullName evidence="1">Uncharacterized protein</fullName>
    </submittedName>
</protein>
<keyword evidence="2" id="KW-1185">Reference proteome</keyword>
<proteinExistence type="predicted"/>
<comment type="caution">
    <text evidence="1">The sequence shown here is derived from an EMBL/GenBank/DDBJ whole genome shotgun (WGS) entry which is preliminary data.</text>
</comment>
<accession>A0ABR7XSZ2</accession>
<sequence>MVKFQNVEEYPLHWIDFLITVTLNPYKADCQKITESQYNAIVNRIETEKTNLQILINNVVFSLNNEDETNLLVRKYHSSLIILLDQLIDNRRDLPNIDFVDRIYKKLVAAIDELFSFFETRFFKYISLEIVYQSHTSQ</sequence>
<organism evidence="1 2">
    <name type="scientific">Sphingobacterium chuzhouense</name>
    <dbReference type="NCBI Taxonomy" id="1742264"/>
    <lineage>
        <taxon>Bacteria</taxon>
        <taxon>Pseudomonadati</taxon>
        <taxon>Bacteroidota</taxon>
        <taxon>Sphingobacteriia</taxon>
        <taxon>Sphingobacteriales</taxon>
        <taxon>Sphingobacteriaceae</taxon>
        <taxon>Sphingobacterium</taxon>
    </lineage>
</organism>